<dbReference type="WBParaSite" id="RSKR_0000583800.1">
    <property type="protein sequence ID" value="RSKR_0000583800.1"/>
    <property type="gene ID" value="RSKR_0000583800"/>
</dbReference>
<organism evidence="1 2">
    <name type="scientific">Rhabditophanes sp. KR3021</name>
    <dbReference type="NCBI Taxonomy" id="114890"/>
    <lineage>
        <taxon>Eukaryota</taxon>
        <taxon>Metazoa</taxon>
        <taxon>Ecdysozoa</taxon>
        <taxon>Nematoda</taxon>
        <taxon>Chromadorea</taxon>
        <taxon>Rhabditida</taxon>
        <taxon>Tylenchina</taxon>
        <taxon>Panagrolaimomorpha</taxon>
        <taxon>Strongyloidoidea</taxon>
        <taxon>Alloionematidae</taxon>
        <taxon>Rhabditophanes</taxon>
    </lineage>
</organism>
<name>A0AC35TZM3_9BILA</name>
<evidence type="ECO:0000313" key="2">
    <source>
        <dbReference type="WBParaSite" id="RSKR_0000583800.1"/>
    </source>
</evidence>
<reference evidence="2" key="1">
    <citation type="submission" date="2016-11" db="UniProtKB">
        <authorList>
            <consortium name="WormBaseParasite"/>
        </authorList>
    </citation>
    <scope>IDENTIFICATION</scope>
    <source>
        <strain evidence="2">KR3021</strain>
    </source>
</reference>
<evidence type="ECO:0000313" key="1">
    <source>
        <dbReference type="Proteomes" id="UP000095286"/>
    </source>
</evidence>
<proteinExistence type="predicted"/>
<dbReference type="Proteomes" id="UP000095286">
    <property type="component" value="Unplaced"/>
</dbReference>
<accession>A0AC35TZM3</accession>
<sequence>MSISTIRRQMKNVALNYSDAQVKVREATSNDPWGPTTALMSDIADLTYQPPAFNDIMTLLFKRLNDHGKNWRHVYKSLVLLDYLIKCGSDRVPQQCRENFFIIDTLKDFQHYEEGRDQGSNVREKAKQMVALLNDEELLKTEREKHQQTRRKFLHQSGISSDGTSSTRVRNQSELEDARPTNENEEEIQLQIALALSREECEKDEELRKGYEMRLKTALEESKKEDGPTSSQYSKQTGAVSGSSFEAGSSFSKPQSNSIIDDLLSLDFGTPAPAQQHVAPINQANGFGNSDPWAAVQETITTITTSHPSVPLQQNGGANFDPWATPLTHNGGHPTGLPSYDEITNSSSSANADPWAIPESGMSHHQSTADNFNFGTSNLNESNLNKQRGTVKTPETFLGENANLVNMDNLMGVPTVPLTQNSNPFLASIAPTTVNPFLAQQRPSPSLNQMMSANRPDQQTPIPSSMQQNDIFKKPLKVRVSEKFHQVKDKCSIKNCKRGIYSIFPVLYWLPRYQWKSSFFNDLSGGLTLAVFALPQGMAHASIINLDPIYGLYTSIFASFTYFMFGHSRHIALGTFAILSLMTDNAIQIATQSQKNKTLEMIEEGLINATHITLFNLTELSANATEILDLTFPNPSIINIKISATLTFCVGIFHLMIGQWKREFWSCYVSEQVLSGFVVGGTVHVFFSQIGDALGIPVPKRSGTGYLYYRIQDLFYGIQDIHLPTTIITTGSLFFLLFCREILNVELIRIFKTPVPYELLLVIVGTTATNFGNLLNLYKVKVVGVIPSTIPLPHLPDFQFVPSVIWHAFIISIVSGAVHMSVVKIVEKRYNCQINSSEELRSLGFVSIFSSLFPTFTVTSGFARSVFGVAASNCSQFTSFFTGLTLLLLILFIAPALQYLPKSILATMIIVAQKASLQKTQELKNLWPMFKVDFFIFIVSFICTVCFDMAMGLALSVGIAILTTVIRSQYPRWHIISKSNENGQFEETSRKDIEYIDSPICIMRMDGPLIFTSVQKFMNAIRQSIKLWEKRNDSKNSKINSNDIMSLDWVKRNRNFPLIIDCSAFLYVDYQGMCAMIRVYNELKSQGIFVYFAGAKRELIKMFQNSEFISVIPAKVVFPTLDGAVEMVKAEEYKRNEQNVNRSEESGQVESELILIKQIMD</sequence>
<protein>
    <submittedName>
        <fullName evidence="2">ENTH domain-containing protein</fullName>
    </submittedName>
</protein>